<reference evidence="1 2" key="1">
    <citation type="submission" date="2019-03" db="EMBL/GenBank/DDBJ databases">
        <title>Single cell metagenomics reveals metabolic interactions within the superorganism composed of flagellate Streblomastix strix and complex community of Bacteroidetes bacteria on its surface.</title>
        <authorList>
            <person name="Treitli S.C."/>
            <person name="Kolisko M."/>
            <person name="Husnik F."/>
            <person name="Keeling P."/>
            <person name="Hampl V."/>
        </authorList>
    </citation>
    <scope>NUCLEOTIDE SEQUENCE [LARGE SCALE GENOMIC DNA]</scope>
    <source>
        <strain evidence="1">ST1C</strain>
    </source>
</reference>
<comment type="caution">
    <text evidence="1">The sequence shown here is derived from an EMBL/GenBank/DDBJ whole genome shotgun (WGS) entry which is preliminary data.</text>
</comment>
<accession>A0A5J4TSX6</accession>
<evidence type="ECO:0000313" key="1">
    <source>
        <dbReference type="EMBL" id="KAA6361012.1"/>
    </source>
</evidence>
<proteinExistence type="predicted"/>
<protein>
    <submittedName>
        <fullName evidence="1">Uncharacterized protein</fullName>
    </submittedName>
</protein>
<evidence type="ECO:0000313" key="2">
    <source>
        <dbReference type="Proteomes" id="UP000324800"/>
    </source>
</evidence>
<sequence length="126" mass="14738">MEQEDVLVSTVLISEATSGGNTIMQPQDEYNRNKSQNAIIYENDRQTALLAQTWDLIKALEFIQAELFQISIDNLSETRLATTLRHCPLKINQYAQKSVPEEIEWGNLRYASYYEFYFKFERLIGY</sequence>
<name>A0A5J4TSX6_9EUKA</name>
<gene>
    <name evidence="1" type="ORF">EZS28_043461</name>
</gene>
<dbReference type="AlphaFoldDB" id="A0A5J4TSX6"/>
<organism evidence="1 2">
    <name type="scientific">Streblomastix strix</name>
    <dbReference type="NCBI Taxonomy" id="222440"/>
    <lineage>
        <taxon>Eukaryota</taxon>
        <taxon>Metamonada</taxon>
        <taxon>Preaxostyla</taxon>
        <taxon>Oxymonadida</taxon>
        <taxon>Streblomastigidae</taxon>
        <taxon>Streblomastix</taxon>
    </lineage>
</organism>
<dbReference type="EMBL" id="SNRW01026139">
    <property type="protein sequence ID" value="KAA6361012.1"/>
    <property type="molecule type" value="Genomic_DNA"/>
</dbReference>
<dbReference type="Proteomes" id="UP000324800">
    <property type="component" value="Unassembled WGS sequence"/>
</dbReference>